<feature type="repeat" description="PPR" evidence="2">
    <location>
        <begin position="148"/>
        <end position="182"/>
    </location>
</feature>
<dbReference type="InterPro" id="IPR002885">
    <property type="entry name" value="PPR_rpt"/>
</dbReference>
<name>A0A9P1GPD0_9DINO</name>
<evidence type="ECO:0000313" key="4">
    <source>
        <dbReference type="EMBL" id="CAI4018446.1"/>
    </source>
</evidence>
<proteinExistence type="predicted"/>
<evidence type="ECO:0000256" key="2">
    <source>
        <dbReference type="PROSITE-ProRule" id="PRU00708"/>
    </source>
</evidence>
<protein>
    <submittedName>
        <fullName evidence="5">Nucleotide-diphospho-sugar transferase domain-containing protein</fullName>
    </submittedName>
</protein>
<evidence type="ECO:0000313" key="6">
    <source>
        <dbReference type="Proteomes" id="UP001152797"/>
    </source>
</evidence>
<reference evidence="5 6" key="2">
    <citation type="submission" date="2024-05" db="EMBL/GenBank/DDBJ databases">
        <authorList>
            <person name="Chen Y."/>
            <person name="Shah S."/>
            <person name="Dougan E. K."/>
            <person name="Thang M."/>
            <person name="Chan C."/>
        </authorList>
    </citation>
    <scope>NUCLEOTIDE SEQUENCE [LARGE SCALE GENOMIC DNA]</scope>
</reference>
<dbReference type="EMBL" id="CAMXCT010006695">
    <property type="protein sequence ID" value="CAI4018446.1"/>
    <property type="molecule type" value="Genomic_DNA"/>
</dbReference>
<dbReference type="Pfam" id="PF01535">
    <property type="entry name" value="PPR"/>
    <property type="match status" value="1"/>
</dbReference>
<dbReference type="PANTHER" id="PTHR47936">
    <property type="entry name" value="PPR_LONG DOMAIN-CONTAINING PROTEIN"/>
    <property type="match status" value="1"/>
</dbReference>
<dbReference type="AlphaFoldDB" id="A0A9P1GPD0"/>
<feature type="repeat" description="PPR" evidence="2">
    <location>
        <begin position="113"/>
        <end position="147"/>
    </location>
</feature>
<reference evidence="4" key="1">
    <citation type="submission" date="2022-10" db="EMBL/GenBank/DDBJ databases">
        <authorList>
            <person name="Chen Y."/>
            <person name="Dougan E. K."/>
            <person name="Chan C."/>
            <person name="Rhodes N."/>
            <person name="Thang M."/>
        </authorList>
    </citation>
    <scope>NUCLEOTIDE SEQUENCE</scope>
</reference>
<dbReference type="Pfam" id="PF13812">
    <property type="entry name" value="PPR_3"/>
    <property type="match status" value="1"/>
</dbReference>
<dbReference type="SUPFAM" id="SSF53448">
    <property type="entry name" value="Nucleotide-diphospho-sugar transferases"/>
    <property type="match status" value="1"/>
</dbReference>
<dbReference type="InterPro" id="IPR011990">
    <property type="entry name" value="TPR-like_helical_dom_sf"/>
</dbReference>
<dbReference type="Gene3D" id="1.25.40.10">
    <property type="entry name" value="Tetratricopeptide repeat domain"/>
    <property type="match status" value="3"/>
</dbReference>
<dbReference type="PANTHER" id="PTHR47936:SF1">
    <property type="entry name" value="PENTATRICOPEPTIDE REPEAT-CONTAINING PROTEIN GUN1, CHLOROPLASTIC"/>
    <property type="match status" value="1"/>
</dbReference>
<dbReference type="PROSITE" id="PS51375">
    <property type="entry name" value="PPR"/>
    <property type="match status" value="4"/>
</dbReference>
<dbReference type="EMBL" id="CAMXCT030006695">
    <property type="protein sequence ID" value="CAL4805758.1"/>
    <property type="molecule type" value="Genomic_DNA"/>
</dbReference>
<feature type="repeat" description="PPR" evidence="2">
    <location>
        <begin position="78"/>
        <end position="112"/>
    </location>
</feature>
<keyword evidence="1" id="KW-0677">Repeat</keyword>
<comment type="caution">
    <text evidence="4">The sequence shown here is derived from an EMBL/GenBank/DDBJ whole genome shotgun (WGS) entry which is preliminary data.</text>
</comment>
<feature type="region of interest" description="Disordered" evidence="3">
    <location>
        <begin position="322"/>
        <end position="356"/>
    </location>
</feature>
<dbReference type="Proteomes" id="UP001152797">
    <property type="component" value="Unassembled WGS sequence"/>
</dbReference>
<keyword evidence="6" id="KW-1185">Reference proteome</keyword>
<evidence type="ECO:0000313" key="5">
    <source>
        <dbReference type="EMBL" id="CAL4805758.1"/>
    </source>
</evidence>
<keyword evidence="5" id="KW-0808">Transferase</keyword>
<dbReference type="NCBIfam" id="TIGR00756">
    <property type="entry name" value="PPR"/>
    <property type="match status" value="1"/>
</dbReference>
<feature type="repeat" description="PPR" evidence="2">
    <location>
        <begin position="252"/>
        <end position="286"/>
    </location>
</feature>
<evidence type="ECO:0000256" key="3">
    <source>
        <dbReference type="SAM" id="MobiDB-lite"/>
    </source>
</evidence>
<sequence length="780" mass="87675">MRVRALCKRCRRFLNATPVARSLGTLTPVQTGAAPRRDAQQQRLKKRTLQIGDFGKQQQWEMALGVMRRMRQELLQPSIFTFSALATACSRGNQWEPPLQLLSEMQREIVHPDAHFFSTLISACAMGQEWERSLKLFEELQEYRLQPNLVTYNATMNACSKGWQWQGVLSLFSDLLVSNTRPDGMSFATCITANGNASFWERSLELFHEMQRKLRADVVSFSSIINACGVGSAWQMSLKFLAHLRVYDLRPNVATYGAAIAAVERGSQWSQALALLKQMERDQCHPNTISLGASLVALQRGLRWQHAMNLMHYYGLEDETSKDLQSSPRAQKSCVPRDNESVKDPSRDALPGREGNDWNAKRMKAKLLNSTAAIKAHLDMSDWANALRLFSEMRDSAVPPDGIAYSLAIRASGLGAQCDRLVVFSHEILRQNIPIDMASLVEATSACKEQEQLFAIARQIIREKDARLVSGREASEEPRILRKRVDCIIPVHEKDFESLGHSVKSLRRFSSEVRRIVVISRSDPGLTDCDVEWLDEASELWPFQVSELQHCGCGPGWLLQQLLKLYAPLLVDGLTDHVLVCDADVVWLQPVEFLSSTGAFLCTFDTDSCPPIRSAVDLHRYDSFVPSMLPGLEKARPGKETAVCHHMVFQQAILKQLMSEVESSWQCPFWKAFAAAAQQLNGRASEYELYGAYARSRFASQVTVRPLPFAVVADIEAAINRTKPCIFAVAHSHLRGLPAEELQDREGIINGNTEAENLRCILQKQPKELRELLLASGMME</sequence>
<accession>A0A9P1GPD0</accession>
<organism evidence="4">
    <name type="scientific">Cladocopium goreaui</name>
    <dbReference type="NCBI Taxonomy" id="2562237"/>
    <lineage>
        <taxon>Eukaryota</taxon>
        <taxon>Sar</taxon>
        <taxon>Alveolata</taxon>
        <taxon>Dinophyceae</taxon>
        <taxon>Suessiales</taxon>
        <taxon>Symbiodiniaceae</taxon>
        <taxon>Cladocopium</taxon>
    </lineage>
</organism>
<dbReference type="EMBL" id="CAMXCT020006695">
    <property type="protein sequence ID" value="CAL1171821.1"/>
    <property type="molecule type" value="Genomic_DNA"/>
</dbReference>
<evidence type="ECO:0000256" key="1">
    <source>
        <dbReference type="ARBA" id="ARBA00022737"/>
    </source>
</evidence>
<dbReference type="GO" id="GO:0016740">
    <property type="term" value="F:transferase activity"/>
    <property type="evidence" value="ECO:0007669"/>
    <property type="project" value="UniProtKB-KW"/>
</dbReference>
<dbReference type="InterPro" id="IPR029044">
    <property type="entry name" value="Nucleotide-diphossugar_trans"/>
</dbReference>
<gene>
    <name evidence="4" type="ORF">C1SCF055_LOCUS43012</name>
</gene>
<dbReference type="OrthoDB" id="448563at2759"/>
<feature type="compositionally biased region" description="Basic and acidic residues" evidence="3">
    <location>
        <begin position="335"/>
        <end position="356"/>
    </location>
</feature>